<dbReference type="EC" id="4.2.1.1" evidence="5"/>
<keyword evidence="9" id="KW-0479">Metal-binding</keyword>
<dbReference type="GO" id="GO:0004089">
    <property type="term" value="F:carbonate dehydratase activity"/>
    <property type="evidence" value="ECO:0007669"/>
    <property type="project" value="UniProtKB-EC"/>
</dbReference>
<keyword evidence="12" id="KW-0472">Membrane</keyword>
<feature type="chain" id="PRO_5028400002" description="Carbonic anhydrase 4" evidence="21">
    <location>
        <begin position="21"/>
        <end position="313"/>
    </location>
</feature>
<evidence type="ECO:0000256" key="7">
    <source>
        <dbReference type="ARBA" id="ARBA00022475"/>
    </source>
</evidence>
<dbReference type="GO" id="GO:0008270">
    <property type="term" value="F:zinc ion binding"/>
    <property type="evidence" value="ECO:0007669"/>
    <property type="project" value="InterPro"/>
</dbReference>
<keyword evidence="16" id="KW-0449">Lipoprotein</keyword>
<evidence type="ECO:0000256" key="11">
    <source>
        <dbReference type="ARBA" id="ARBA00022833"/>
    </source>
</evidence>
<dbReference type="AlphaFoldDB" id="A0A6P8PS18"/>
<accession>A0A6P8PS18</accession>
<comment type="cofactor">
    <cofactor evidence="1">
        <name>Zn(2+)</name>
        <dbReference type="ChEBI" id="CHEBI:29105"/>
    </cofactor>
</comment>
<feature type="signal peptide" evidence="21">
    <location>
        <begin position="1"/>
        <end position="20"/>
    </location>
</feature>
<evidence type="ECO:0000256" key="21">
    <source>
        <dbReference type="SAM" id="SignalP"/>
    </source>
</evidence>
<keyword evidence="11" id="KW-0862">Zinc</keyword>
<dbReference type="GO" id="GO:0098552">
    <property type="term" value="C:side of membrane"/>
    <property type="evidence" value="ECO:0007669"/>
    <property type="project" value="UniProtKB-KW"/>
</dbReference>
<evidence type="ECO:0000256" key="13">
    <source>
        <dbReference type="ARBA" id="ARBA00023157"/>
    </source>
</evidence>
<reference evidence="24" key="1">
    <citation type="submission" date="2025-08" db="UniProtKB">
        <authorList>
            <consortium name="RefSeq"/>
        </authorList>
    </citation>
    <scope>IDENTIFICATION</scope>
</reference>
<dbReference type="RefSeq" id="XP_033778281.1">
    <property type="nucleotide sequence ID" value="XM_033922390.1"/>
</dbReference>
<keyword evidence="8" id="KW-0336">GPI-anchor</keyword>
<evidence type="ECO:0000256" key="8">
    <source>
        <dbReference type="ARBA" id="ARBA00022622"/>
    </source>
</evidence>
<comment type="subunit">
    <text evidence="4">Interacts with SLC4A4.</text>
</comment>
<dbReference type="InterPro" id="IPR036398">
    <property type="entry name" value="CA_dom_sf"/>
</dbReference>
<dbReference type="GeneID" id="117349207"/>
<dbReference type="OrthoDB" id="429145at2759"/>
<comment type="function">
    <text evidence="19">Catalyzes the reversible hydration of carbon dioxide into bicarbonate and protons and thus is essential to maintaining intracellular and extracellular pH. May stimulate the sodium/bicarbonate transporter activity of SLC4A4 that acts in pH homeostasis. It is essential for acid overload removal from the retina and retina epithelium, and acid release in the choriocapillaris in the choroid.</text>
</comment>
<dbReference type="CDD" id="cd03117">
    <property type="entry name" value="alpha_CA_IV_XV_like"/>
    <property type="match status" value="1"/>
</dbReference>
<name>A0A6P8PS18_GEOSA</name>
<keyword evidence="13" id="KW-1015">Disulfide bond</keyword>
<dbReference type="InterPro" id="IPR041874">
    <property type="entry name" value="CA4/CA15"/>
</dbReference>
<gene>
    <name evidence="24" type="primary">CA4</name>
</gene>
<dbReference type="PANTHER" id="PTHR18952:SF95">
    <property type="entry name" value="CARBONIC ANHYDRASE 4"/>
    <property type="match status" value="1"/>
</dbReference>
<dbReference type="PROSITE" id="PS51144">
    <property type="entry name" value="ALPHA_CA_2"/>
    <property type="match status" value="1"/>
</dbReference>
<keyword evidence="15" id="KW-0456">Lyase</keyword>
<keyword evidence="14" id="KW-0325">Glycoprotein</keyword>
<dbReference type="FunCoup" id="A0A6P8PS18">
    <property type="interactions" value="156"/>
</dbReference>
<evidence type="ECO:0000259" key="22">
    <source>
        <dbReference type="PROSITE" id="PS51144"/>
    </source>
</evidence>
<proteinExistence type="inferred from homology"/>
<dbReference type="KEGG" id="gsh:117349207"/>
<evidence type="ECO:0000256" key="19">
    <source>
        <dbReference type="ARBA" id="ARBA00045603"/>
    </source>
</evidence>
<evidence type="ECO:0000256" key="5">
    <source>
        <dbReference type="ARBA" id="ARBA00012925"/>
    </source>
</evidence>
<keyword evidence="10 21" id="KW-0732">Signal</keyword>
<dbReference type="SMART" id="SM01057">
    <property type="entry name" value="Carb_anhydrase"/>
    <property type="match status" value="1"/>
</dbReference>
<dbReference type="InterPro" id="IPR023561">
    <property type="entry name" value="Carbonic_anhydrase_a-class"/>
</dbReference>
<organism evidence="23 24">
    <name type="scientific">Geotrypetes seraphini</name>
    <name type="common">Gaboon caecilian</name>
    <name type="synonym">Caecilia seraphini</name>
    <dbReference type="NCBI Taxonomy" id="260995"/>
    <lineage>
        <taxon>Eukaryota</taxon>
        <taxon>Metazoa</taxon>
        <taxon>Chordata</taxon>
        <taxon>Craniata</taxon>
        <taxon>Vertebrata</taxon>
        <taxon>Euteleostomi</taxon>
        <taxon>Amphibia</taxon>
        <taxon>Gymnophiona</taxon>
        <taxon>Geotrypetes</taxon>
    </lineage>
</organism>
<evidence type="ECO:0000256" key="17">
    <source>
        <dbReference type="ARBA" id="ARBA00032271"/>
    </source>
</evidence>
<evidence type="ECO:0000256" key="14">
    <source>
        <dbReference type="ARBA" id="ARBA00023180"/>
    </source>
</evidence>
<comment type="catalytic activity">
    <reaction evidence="20">
        <text>hydrogencarbonate + H(+) = CO2 + H2O</text>
        <dbReference type="Rhea" id="RHEA:10748"/>
        <dbReference type="ChEBI" id="CHEBI:15377"/>
        <dbReference type="ChEBI" id="CHEBI:15378"/>
        <dbReference type="ChEBI" id="CHEBI:16526"/>
        <dbReference type="ChEBI" id="CHEBI:17544"/>
        <dbReference type="EC" id="4.2.1.1"/>
    </reaction>
    <physiologicalReaction direction="left-to-right" evidence="20">
        <dbReference type="Rhea" id="RHEA:10749"/>
    </physiologicalReaction>
    <physiologicalReaction direction="right-to-left" evidence="20">
        <dbReference type="Rhea" id="RHEA:10750"/>
    </physiologicalReaction>
</comment>
<dbReference type="SUPFAM" id="SSF51069">
    <property type="entry name" value="Carbonic anhydrase"/>
    <property type="match status" value="1"/>
</dbReference>
<feature type="domain" description="Alpha-carbonic anhydrase" evidence="22">
    <location>
        <begin position="21"/>
        <end position="287"/>
    </location>
</feature>
<dbReference type="FunFam" id="3.10.200.10:FF:000003">
    <property type="entry name" value="Carbonic anhydrase 12"/>
    <property type="match status" value="1"/>
</dbReference>
<evidence type="ECO:0000256" key="2">
    <source>
        <dbReference type="ARBA" id="ARBA00004609"/>
    </source>
</evidence>
<evidence type="ECO:0000256" key="1">
    <source>
        <dbReference type="ARBA" id="ARBA00001947"/>
    </source>
</evidence>
<keyword evidence="23" id="KW-1185">Reference proteome</keyword>
<dbReference type="InterPro" id="IPR001148">
    <property type="entry name" value="CA_dom"/>
</dbReference>
<dbReference type="InParanoid" id="A0A6P8PS18"/>
<evidence type="ECO:0000256" key="12">
    <source>
        <dbReference type="ARBA" id="ARBA00023136"/>
    </source>
</evidence>
<comment type="subcellular location">
    <subcellularLocation>
        <location evidence="2">Cell membrane</location>
        <topology evidence="2">Lipid-anchor</topology>
        <topology evidence="2">GPI-anchor</topology>
    </subcellularLocation>
</comment>
<evidence type="ECO:0000256" key="6">
    <source>
        <dbReference type="ARBA" id="ARBA00014205"/>
    </source>
</evidence>
<dbReference type="GO" id="GO:0005886">
    <property type="term" value="C:plasma membrane"/>
    <property type="evidence" value="ECO:0007669"/>
    <property type="project" value="UniProtKB-SubCell"/>
</dbReference>
<dbReference type="Proteomes" id="UP000515159">
    <property type="component" value="Chromosome 15"/>
</dbReference>
<dbReference type="Gene3D" id="3.10.200.10">
    <property type="entry name" value="Alpha carbonic anhydrase"/>
    <property type="match status" value="1"/>
</dbReference>
<dbReference type="Pfam" id="PF00194">
    <property type="entry name" value="Carb_anhydrase"/>
    <property type="match status" value="1"/>
</dbReference>
<protein>
    <recommendedName>
        <fullName evidence="6">Carbonic anhydrase 4</fullName>
        <ecNumber evidence="5">4.2.1.1</ecNumber>
    </recommendedName>
    <alternativeName>
        <fullName evidence="18">Carbonate dehydratase IV</fullName>
    </alternativeName>
    <alternativeName>
        <fullName evidence="17">Carbonic anhydrase IV</fullName>
    </alternativeName>
</protein>
<evidence type="ECO:0000256" key="4">
    <source>
        <dbReference type="ARBA" id="ARBA00011736"/>
    </source>
</evidence>
<evidence type="ECO:0000256" key="15">
    <source>
        <dbReference type="ARBA" id="ARBA00023239"/>
    </source>
</evidence>
<evidence type="ECO:0000313" key="24">
    <source>
        <dbReference type="RefSeq" id="XP_033778281.1"/>
    </source>
</evidence>
<evidence type="ECO:0000256" key="20">
    <source>
        <dbReference type="ARBA" id="ARBA00049061"/>
    </source>
</evidence>
<evidence type="ECO:0000256" key="10">
    <source>
        <dbReference type="ARBA" id="ARBA00022729"/>
    </source>
</evidence>
<evidence type="ECO:0000256" key="18">
    <source>
        <dbReference type="ARBA" id="ARBA00032355"/>
    </source>
</evidence>
<evidence type="ECO:0000256" key="16">
    <source>
        <dbReference type="ARBA" id="ARBA00023288"/>
    </source>
</evidence>
<dbReference type="CTD" id="762"/>
<dbReference type="PANTHER" id="PTHR18952">
    <property type="entry name" value="CARBONIC ANHYDRASE"/>
    <property type="match status" value="1"/>
</dbReference>
<sequence>MQSLLLLLSFGLHIFRTATAASWCYEHQKANSPSCIEPKEWSNVNIQCGGTQQSPIDIDTRNVEFNDQLIPFQFQGYENPNSWTLTNDGHSAKLTPKGIIQISGGNLKGCYNVLQLHLHWGNETLNGSEHTINGVRNPMELHIVHMNTKYANQEEALKKPDGLAVLGFLYKKTDQDNQNYKPFIEALTSIPNKGEKIALDFLSLKNIIPDPSYLSRYYRYNGSLTTPNCSEAVIWTLFEKTIPLSNEQLRAFFKTLYFPSDNDSKKFMSLNYRPTQNLGKRKIYTSEAEAVLLQGRVLLPVALTIFFMTFVCY</sequence>
<evidence type="ECO:0000256" key="9">
    <source>
        <dbReference type="ARBA" id="ARBA00022723"/>
    </source>
</evidence>
<evidence type="ECO:0000256" key="3">
    <source>
        <dbReference type="ARBA" id="ARBA00010718"/>
    </source>
</evidence>
<evidence type="ECO:0000313" key="23">
    <source>
        <dbReference type="Proteomes" id="UP000515159"/>
    </source>
</evidence>
<keyword evidence="7" id="KW-1003">Cell membrane</keyword>
<comment type="similarity">
    <text evidence="3">Belongs to the alpha-carbonic anhydrase family.</text>
</comment>